<dbReference type="PANTHER" id="PTHR36842">
    <property type="entry name" value="PROTEIN TOLB HOMOLOG"/>
    <property type="match status" value="1"/>
</dbReference>
<dbReference type="AlphaFoldDB" id="A0A7G5XLH5"/>
<feature type="domain" description="PKD/Chitinase" evidence="2">
    <location>
        <begin position="7"/>
        <end position="90"/>
    </location>
</feature>
<dbReference type="Gene3D" id="2.60.40.10">
    <property type="entry name" value="Immunoglobulins"/>
    <property type="match status" value="2"/>
</dbReference>
<evidence type="ECO:0000313" key="4">
    <source>
        <dbReference type="Proteomes" id="UP000515344"/>
    </source>
</evidence>
<dbReference type="RefSeq" id="WP_182806139.1">
    <property type="nucleotide sequence ID" value="NZ_CP060007.1"/>
</dbReference>
<evidence type="ECO:0000256" key="1">
    <source>
        <dbReference type="ARBA" id="ARBA00009820"/>
    </source>
</evidence>
<dbReference type="SMART" id="SM00089">
    <property type="entry name" value="PKD"/>
    <property type="match status" value="2"/>
</dbReference>
<evidence type="ECO:0000313" key="3">
    <source>
        <dbReference type="EMBL" id="QNA46328.1"/>
    </source>
</evidence>
<dbReference type="Pfam" id="PF22352">
    <property type="entry name" value="K319L-like_PKD"/>
    <property type="match status" value="2"/>
</dbReference>
<proteinExistence type="inferred from homology"/>
<keyword evidence="4" id="KW-1185">Reference proteome</keyword>
<dbReference type="InterPro" id="IPR013783">
    <property type="entry name" value="Ig-like_fold"/>
</dbReference>
<comment type="similarity">
    <text evidence="1">Belongs to the TolB family.</text>
</comment>
<dbReference type="PANTHER" id="PTHR36842:SF1">
    <property type="entry name" value="PROTEIN TOLB"/>
    <property type="match status" value="1"/>
</dbReference>
<dbReference type="Proteomes" id="UP000515344">
    <property type="component" value="Chromosome"/>
</dbReference>
<dbReference type="EMBL" id="CP060007">
    <property type="protein sequence ID" value="QNA46328.1"/>
    <property type="molecule type" value="Genomic_DNA"/>
</dbReference>
<reference evidence="4" key="1">
    <citation type="submission" date="2020-08" db="EMBL/GenBank/DDBJ databases">
        <title>Lacibacter sp. S13-6-6 genome sequencing.</title>
        <authorList>
            <person name="Jin L."/>
        </authorList>
    </citation>
    <scope>NUCLEOTIDE SEQUENCE [LARGE SCALE GENOMIC DNA]</scope>
    <source>
        <strain evidence="4">S13-6-6</strain>
    </source>
</reference>
<protein>
    <submittedName>
        <fullName evidence="3">PD40 domain-containing protein</fullName>
    </submittedName>
</protein>
<dbReference type="InterPro" id="IPR011659">
    <property type="entry name" value="WD40"/>
</dbReference>
<dbReference type="InterPro" id="IPR011042">
    <property type="entry name" value="6-blade_b-propeller_TolB-like"/>
</dbReference>
<dbReference type="Gene3D" id="2.120.10.30">
    <property type="entry name" value="TolB, C-terminal domain"/>
    <property type="match status" value="2"/>
</dbReference>
<sequence>MSNAGPDKTIYLPNDSTILNGRNSVDPDGYIISWLWTKISGPGTPVIMQATDSICKVKKLAAGLHQFELKVTDNGSLWSNDTINIKVIDTATGTTTTNRPPIARAGQDQTIVLPLNSVTLDGSASTDPDNNIRTYLWRKISGPPLYNIQNANASKSLFSNLELGVYLLELTVTDSAALNSTDTIQVEVVNPLPPCTDCKVVFVSKRDGNPEIYKCNADGSNIIRLTNNAATDDHPVWSPDGKLIAFVSDRSGYSELYIMQADGSNVVQKTFLSRFCENPTWSPDGSKIAFASFHNGSMNIWMLDVASGATPLIFEAPGWDSQPSWSPDGLKIAISSDWAAYDLDYDLYYISIQNNNLPTFPVTSNLFDTLNYFHPSWSPDGRKLACAIVKTTGINSYSTQIGTMNFWGTEITTIATGASPFTKTSWSPDGYRIAYTSLASPGAPPNISWVAANGSSSGIIVTNGWNADW</sequence>
<dbReference type="Pfam" id="PF07676">
    <property type="entry name" value="PD40"/>
    <property type="match status" value="5"/>
</dbReference>
<dbReference type="SUPFAM" id="SSF69304">
    <property type="entry name" value="Tricorn protease N-terminal domain"/>
    <property type="match status" value="1"/>
</dbReference>
<gene>
    <name evidence="3" type="ORF">H4075_09205</name>
</gene>
<dbReference type="KEGG" id="lacs:H4075_09205"/>
<evidence type="ECO:0000259" key="2">
    <source>
        <dbReference type="SMART" id="SM00089"/>
    </source>
</evidence>
<dbReference type="InterPro" id="IPR022409">
    <property type="entry name" value="PKD/Chitinase_dom"/>
</dbReference>
<feature type="domain" description="PKD/Chitinase" evidence="2">
    <location>
        <begin position="106"/>
        <end position="191"/>
    </location>
</feature>
<dbReference type="SUPFAM" id="SSF49299">
    <property type="entry name" value="PKD domain"/>
    <property type="match status" value="2"/>
</dbReference>
<organism evidence="3 4">
    <name type="scientific">Lacibacter sediminis</name>
    <dbReference type="NCBI Taxonomy" id="2760713"/>
    <lineage>
        <taxon>Bacteria</taxon>
        <taxon>Pseudomonadati</taxon>
        <taxon>Bacteroidota</taxon>
        <taxon>Chitinophagia</taxon>
        <taxon>Chitinophagales</taxon>
        <taxon>Chitinophagaceae</taxon>
        <taxon>Lacibacter</taxon>
    </lineage>
</organism>
<dbReference type="InterPro" id="IPR035986">
    <property type="entry name" value="PKD_dom_sf"/>
</dbReference>
<accession>A0A7G5XLH5</accession>
<dbReference type="Gene3D" id="2.120.10.60">
    <property type="entry name" value="Tricorn protease N-terminal domain"/>
    <property type="match status" value="1"/>
</dbReference>
<name>A0A7G5XLH5_9BACT</name>